<evidence type="ECO:0000256" key="1">
    <source>
        <dbReference type="SAM" id="MobiDB-lite"/>
    </source>
</evidence>
<dbReference type="GeneID" id="5493025"/>
<keyword evidence="3" id="KW-1185">Reference proteome</keyword>
<dbReference type="AlphaFoldDB" id="A7ECD4"/>
<name>A7ECD4_SCLS1</name>
<dbReference type="KEGG" id="ssl:SS1G_02973"/>
<dbReference type="InParanoid" id="A7ECD4"/>
<reference evidence="3" key="1">
    <citation type="journal article" date="2011" name="PLoS Genet.">
        <title>Genomic analysis of the necrotrophic fungal pathogens Sclerotinia sclerotiorum and Botrytis cinerea.</title>
        <authorList>
            <person name="Amselem J."/>
            <person name="Cuomo C.A."/>
            <person name="van Kan J.A."/>
            <person name="Viaud M."/>
            <person name="Benito E.P."/>
            <person name="Couloux A."/>
            <person name="Coutinho P.M."/>
            <person name="de Vries R.P."/>
            <person name="Dyer P.S."/>
            <person name="Fillinger S."/>
            <person name="Fournier E."/>
            <person name="Gout L."/>
            <person name="Hahn M."/>
            <person name="Kohn L."/>
            <person name="Lapalu N."/>
            <person name="Plummer K.M."/>
            <person name="Pradier J.M."/>
            <person name="Quevillon E."/>
            <person name="Sharon A."/>
            <person name="Simon A."/>
            <person name="ten Have A."/>
            <person name="Tudzynski B."/>
            <person name="Tudzynski P."/>
            <person name="Wincker P."/>
            <person name="Andrew M."/>
            <person name="Anthouard V."/>
            <person name="Beever R.E."/>
            <person name="Beffa R."/>
            <person name="Benoit I."/>
            <person name="Bouzid O."/>
            <person name="Brault B."/>
            <person name="Chen Z."/>
            <person name="Choquer M."/>
            <person name="Collemare J."/>
            <person name="Cotton P."/>
            <person name="Danchin E.G."/>
            <person name="Da Silva C."/>
            <person name="Gautier A."/>
            <person name="Giraud C."/>
            <person name="Giraud T."/>
            <person name="Gonzalez C."/>
            <person name="Grossetete S."/>
            <person name="Guldener U."/>
            <person name="Henrissat B."/>
            <person name="Howlett B.J."/>
            <person name="Kodira C."/>
            <person name="Kretschmer M."/>
            <person name="Lappartient A."/>
            <person name="Leroch M."/>
            <person name="Levis C."/>
            <person name="Mauceli E."/>
            <person name="Neuveglise C."/>
            <person name="Oeser B."/>
            <person name="Pearson M."/>
            <person name="Poulain J."/>
            <person name="Poussereau N."/>
            <person name="Quesneville H."/>
            <person name="Rascle C."/>
            <person name="Schumacher J."/>
            <person name="Segurens B."/>
            <person name="Sexton A."/>
            <person name="Silva E."/>
            <person name="Sirven C."/>
            <person name="Soanes D.M."/>
            <person name="Talbot N.J."/>
            <person name="Templeton M."/>
            <person name="Yandava C."/>
            <person name="Yarden O."/>
            <person name="Zeng Q."/>
            <person name="Rollins J.A."/>
            <person name="Lebrun M.H."/>
            <person name="Dickman M."/>
        </authorList>
    </citation>
    <scope>NUCLEOTIDE SEQUENCE [LARGE SCALE GENOMIC DNA]</scope>
    <source>
        <strain evidence="3">ATCC 18683 / 1980 / Ss-1</strain>
    </source>
</reference>
<proteinExistence type="predicted"/>
<protein>
    <submittedName>
        <fullName evidence="2">Uncharacterized protein</fullName>
    </submittedName>
</protein>
<dbReference type="Proteomes" id="UP000001312">
    <property type="component" value="Unassembled WGS sequence"/>
</dbReference>
<accession>A7ECD4</accession>
<evidence type="ECO:0000313" key="2">
    <source>
        <dbReference type="EMBL" id="EDO00113.1"/>
    </source>
</evidence>
<evidence type="ECO:0000313" key="3">
    <source>
        <dbReference type="Proteomes" id="UP000001312"/>
    </source>
</evidence>
<dbReference type="EMBL" id="CH476623">
    <property type="protein sequence ID" value="EDO00113.1"/>
    <property type="molecule type" value="Genomic_DNA"/>
</dbReference>
<dbReference type="RefSeq" id="XP_001596750.1">
    <property type="nucleotide sequence ID" value="XM_001596700.1"/>
</dbReference>
<sequence length="58" mass="6328">MSLLPLKGKKTQTIVLGLTRSPHLPLASLSSTKKARPSTKYPAEHKKKQGKISSVDPF</sequence>
<organism evidence="2 3">
    <name type="scientific">Sclerotinia sclerotiorum (strain ATCC 18683 / 1980 / Ss-1)</name>
    <name type="common">White mold</name>
    <name type="synonym">Whetzelinia sclerotiorum</name>
    <dbReference type="NCBI Taxonomy" id="665079"/>
    <lineage>
        <taxon>Eukaryota</taxon>
        <taxon>Fungi</taxon>
        <taxon>Dikarya</taxon>
        <taxon>Ascomycota</taxon>
        <taxon>Pezizomycotina</taxon>
        <taxon>Leotiomycetes</taxon>
        <taxon>Helotiales</taxon>
        <taxon>Sclerotiniaceae</taxon>
        <taxon>Sclerotinia</taxon>
    </lineage>
</organism>
<feature type="region of interest" description="Disordered" evidence="1">
    <location>
        <begin position="27"/>
        <end position="58"/>
    </location>
</feature>
<gene>
    <name evidence="2" type="ORF">SS1G_02973</name>
</gene>
<dbReference type="HOGENOM" id="CLU_2980448_0_0_1"/>